<evidence type="ECO:0000313" key="2">
    <source>
        <dbReference type="EMBL" id="GAG13659.1"/>
    </source>
</evidence>
<dbReference type="EMBL" id="BARS01022430">
    <property type="protein sequence ID" value="GAG13659.1"/>
    <property type="molecule type" value="Genomic_DNA"/>
</dbReference>
<feature type="non-terminal residue" evidence="2">
    <location>
        <position position="149"/>
    </location>
</feature>
<organism evidence="2">
    <name type="scientific">marine sediment metagenome</name>
    <dbReference type="NCBI Taxonomy" id="412755"/>
    <lineage>
        <taxon>unclassified sequences</taxon>
        <taxon>metagenomes</taxon>
        <taxon>ecological metagenomes</taxon>
    </lineage>
</organism>
<dbReference type="AlphaFoldDB" id="X0V639"/>
<name>X0V639_9ZZZZ</name>
<gene>
    <name evidence="2" type="ORF">S01H1_35864</name>
</gene>
<sequence length="149" mass="17144">MKIFKKNLGQTIGSTHRDSQGEKLPKEILEHICKLRQGRSPISQEHKPEKRSIGYMDNFRVVPDPKDSGEWFLIADVYFTEEPDDIDIDLGGFSWSITKIIPEYSAKGTCNYGIYLPFPFYNDKDLLNSLHEDESLSLGRWYKKSADPA</sequence>
<proteinExistence type="predicted"/>
<reference evidence="2" key="1">
    <citation type="journal article" date="2014" name="Front. Microbiol.">
        <title>High frequency of phylogenetically diverse reductive dehalogenase-homologous genes in deep subseafloor sedimentary metagenomes.</title>
        <authorList>
            <person name="Kawai M."/>
            <person name="Futagami T."/>
            <person name="Toyoda A."/>
            <person name="Takaki Y."/>
            <person name="Nishi S."/>
            <person name="Hori S."/>
            <person name="Arai W."/>
            <person name="Tsubouchi T."/>
            <person name="Morono Y."/>
            <person name="Uchiyama I."/>
            <person name="Ito T."/>
            <person name="Fujiyama A."/>
            <person name="Inagaki F."/>
            <person name="Takami H."/>
        </authorList>
    </citation>
    <scope>NUCLEOTIDE SEQUENCE</scope>
    <source>
        <strain evidence="2">Expedition CK06-06</strain>
    </source>
</reference>
<accession>X0V639</accession>
<feature type="region of interest" description="Disordered" evidence="1">
    <location>
        <begin position="1"/>
        <end position="22"/>
    </location>
</feature>
<comment type="caution">
    <text evidence="2">The sequence shown here is derived from an EMBL/GenBank/DDBJ whole genome shotgun (WGS) entry which is preliminary data.</text>
</comment>
<protein>
    <submittedName>
        <fullName evidence="2">Uncharacterized protein</fullName>
    </submittedName>
</protein>
<evidence type="ECO:0000256" key="1">
    <source>
        <dbReference type="SAM" id="MobiDB-lite"/>
    </source>
</evidence>